<dbReference type="AlphaFoldDB" id="A0A7S0QB41"/>
<sequence length="295" mass="31913">MLPSCAEIECRGSPGQGSTESELLLQQIGGWYKSACETALALVFVEEDKERQTRDEAEQEHFSFHEQGISILSRLFSLSASLLSKPAPAVFPLLVPVLACMHPTPAQERTCTDFSVIDFMLMGSYQMPEHEGENINPDNGPGSPFSSYSEYQLNMSEAESQGLDVKLWQLLRKFKCPASSSASGLSDHLRCHVLLEGLHYACSISAASSANDTAGLVVAGIEAVLGIPDASIRSGCVLDTPEARTVLETMRTALQLACRHGRDQQVVPVGLEARLLSLLNTIAGQQLPNMCISET</sequence>
<protein>
    <submittedName>
        <fullName evidence="1">Uncharacterized protein</fullName>
    </submittedName>
</protein>
<organism evidence="1">
    <name type="scientific">Cryptomonas curvata</name>
    <dbReference type="NCBI Taxonomy" id="233186"/>
    <lineage>
        <taxon>Eukaryota</taxon>
        <taxon>Cryptophyceae</taxon>
        <taxon>Cryptomonadales</taxon>
        <taxon>Cryptomonadaceae</taxon>
        <taxon>Cryptomonas</taxon>
    </lineage>
</organism>
<name>A0A7S0QB41_9CRYP</name>
<reference evidence="1" key="1">
    <citation type="submission" date="2021-01" db="EMBL/GenBank/DDBJ databases">
        <authorList>
            <person name="Corre E."/>
            <person name="Pelletier E."/>
            <person name="Niang G."/>
            <person name="Scheremetjew M."/>
            <person name="Finn R."/>
            <person name="Kale V."/>
            <person name="Holt S."/>
            <person name="Cochrane G."/>
            <person name="Meng A."/>
            <person name="Brown T."/>
            <person name="Cohen L."/>
        </authorList>
    </citation>
    <scope>NUCLEOTIDE SEQUENCE</scope>
    <source>
        <strain evidence="1">CCAP979/52</strain>
    </source>
</reference>
<proteinExistence type="predicted"/>
<gene>
    <name evidence="1" type="ORF">CCUR1050_LOCUS5589</name>
</gene>
<accession>A0A7S0QB41</accession>
<dbReference type="EMBL" id="HBEZ01010168">
    <property type="protein sequence ID" value="CAD8627910.1"/>
    <property type="molecule type" value="Transcribed_RNA"/>
</dbReference>
<evidence type="ECO:0000313" key="1">
    <source>
        <dbReference type="EMBL" id="CAD8627910.1"/>
    </source>
</evidence>